<reference evidence="2" key="1">
    <citation type="submission" date="2020-11" db="EMBL/GenBank/DDBJ databases">
        <authorList>
            <consortium name="DOE Joint Genome Institute"/>
            <person name="Ahrendt S."/>
            <person name="Riley R."/>
            <person name="Andreopoulos W."/>
            <person name="Labutti K."/>
            <person name="Pangilinan J."/>
            <person name="Ruiz-Duenas F.J."/>
            <person name="Barrasa J.M."/>
            <person name="Sanchez-Garcia M."/>
            <person name="Camarero S."/>
            <person name="Miyauchi S."/>
            <person name="Serrano A."/>
            <person name="Linde D."/>
            <person name="Babiker R."/>
            <person name="Drula E."/>
            <person name="Ayuso-Fernandez I."/>
            <person name="Pacheco R."/>
            <person name="Padilla G."/>
            <person name="Ferreira P."/>
            <person name="Barriuso J."/>
            <person name="Kellner H."/>
            <person name="Castanera R."/>
            <person name="Alfaro M."/>
            <person name="Ramirez L."/>
            <person name="Pisabarro A.G."/>
            <person name="Kuo A."/>
            <person name="Tritt A."/>
            <person name="Lipzen A."/>
            <person name="He G."/>
            <person name="Yan M."/>
            <person name="Ng V."/>
            <person name="Cullen D."/>
            <person name="Martin F."/>
            <person name="Rosso M.-N."/>
            <person name="Henrissat B."/>
            <person name="Hibbett D."/>
            <person name="Martinez A.T."/>
            <person name="Grigoriev I.V."/>
        </authorList>
    </citation>
    <scope>NUCLEOTIDE SEQUENCE</scope>
    <source>
        <strain evidence="2">AH 40177</strain>
    </source>
</reference>
<organism evidence="2 3">
    <name type="scientific">Rhodocollybia butyracea</name>
    <dbReference type="NCBI Taxonomy" id="206335"/>
    <lineage>
        <taxon>Eukaryota</taxon>
        <taxon>Fungi</taxon>
        <taxon>Dikarya</taxon>
        <taxon>Basidiomycota</taxon>
        <taxon>Agaricomycotina</taxon>
        <taxon>Agaricomycetes</taxon>
        <taxon>Agaricomycetidae</taxon>
        <taxon>Agaricales</taxon>
        <taxon>Marasmiineae</taxon>
        <taxon>Omphalotaceae</taxon>
        <taxon>Rhodocollybia</taxon>
    </lineage>
</organism>
<accession>A0A9P5PZR1</accession>
<proteinExistence type="predicted"/>
<evidence type="ECO:0000313" key="2">
    <source>
        <dbReference type="EMBL" id="KAF9072219.1"/>
    </source>
</evidence>
<evidence type="ECO:0000256" key="1">
    <source>
        <dbReference type="SAM" id="MobiDB-lite"/>
    </source>
</evidence>
<sequence>MLTLMEIQKHQWQHPMLYLRRPVKGKKPLLAMPRSDTIFRCQLMHTTLHLDYLRLIILAMDNLLSMVTDSLQTTDMERVMDMQAMGMLYCPIPCPLRVKILLPRHCPCHLQTKIPPLHLSILVLVLVLVPALANIPNSTFLMISETWVITKTTIMQYAQQTEDKPTKKPKQPKPGAAKASVPVAKVLVPAVKKKDGNSKGKKREVSDQRG</sequence>
<evidence type="ECO:0000313" key="3">
    <source>
        <dbReference type="Proteomes" id="UP000772434"/>
    </source>
</evidence>
<dbReference type="Proteomes" id="UP000772434">
    <property type="component" value="Unassembled WGS sequence"/>
</dbReference>
<comment type="caution">
    <text evidence="2">The sequence shown here is derived from an EMBL/GenBank/DDBJ whole genome shotgun (WGS) entry which is preliminary data.</text>
</comment>
<dbReference type="AlphaFoldDB" id="A0A9P5PZR1"/>
<feature type="compositionally biased region" description="Basic and acidic residues" evidence="1">
    <location>
        <begin position="192"/>
        <end position="210"/>
    </location>
</feature>
<protein>
    <submittedName>
        <fullName evidence="2">Uncharacterized protein</fullName>
    </submittedName>
</protein>
<gene>
    <name evidence="2" type="ORF">BDP27DRAFT_1361275</name>
</gene>
<feature type="region of interest" description="Disordered" evidence="1">
    <location>
        <begin position="160"/>
        <end position="210"/>
    </location>
</feature>
<name>A0A9P5PZR1_9AGAR</name>
<feature type="compositionally biased region" description="Low complexity" evidence="1">
    <location>
        <begin position="173"/>
        <end position="190"/>
    </location>
</feature>
<dbReference type="EMBL" id="JADNRY010000026">
    <property type="protein sequence ID" value="KAF9072219.1"/>
    <property type="molecule type" value="Genomic_DNA"/>
</dbReference>
<keyword evidence="3" id="KW-1185">Reference proteome</keyword>